<accession>A0ABP0QX48</accession>
<keyword evidence="3" id="KW-1185">Reference proteome</keyword>
<dbReference type="InterPro" id="IPR011129">
    <property type="entry name" value="CSD"/>
</dbReference>
<feature type="domain" description="CSD" evidence="1">
    <location>
        <begin position="105"/>
        <end position="175"/>
    </location>
</feature>
<dbReference type="InterPro" id="IPR012340">
    <property type="entry name" value="NA-bd_OB-fold"/>
</dbReference>
<reference evidence="2 3" key="1">
    <citation type="submission" date="2024-02" db="EMBL/GenBank/DDBJ databases">
        <authorList>
            <person name="Chen Y."/>
            <person name="Shah S."/>
            <person name="Dougan E. K."/>
            <person name="Thang M."/>
            <person name="Chan C."/>
        </authorList>
    </citation>
    <scope>NUCLEOTIDE SEQUENCE [LARGE SCALE GENOMIC DNA]</scope>
</reference>
<dbReference type="SMART" id="SM00357">
    <property type="entry name" value="CSP"/>
    <property type="match status" value="2"/>
</dbReference>
<evidence type="ECO:0000313" key="2">
    <source>
        <dbReference type="EMBL" id="CAK9091990.1"/>
    </source>
</evidence>
<sequence length="212" mass="22953">MGLQGKHAAPINQEVLGEFYGIVKSYNPEKGFGFIVCDALKHQHDGDVYLHSRHIGDFKVGQEVKFQAYLHNGRLQGRELQDATGMVGPQTGAAPGLDTEQELGVFVGKIKNYNHEKGFGFIVCEALNLQGYQGDVFLHSKNKGTFEAGDEVAFMAVLRQGKLQGKDLQAASAVLGEMGIMAPTMGGMGGSMMGMMGMMSDMDPAAKRARMY</sequence>
<evidence type="ECO:0000259" key="1">
    <source>
        <dbReference type="PROSITE" id="PS51857"/>
    </source>
</evidence>
<name>A0ABP0QX48_9DINO</name>
<evidence type="ECO:0000313" key="3">
    <source>
        <dbReference type="Proteomes" id="UP001642464"/>
    </source>
</evidence>
<dbReference type="SUPFAM" id="SSF50249">
    <property type="entry name" value="Nucleic acid-binding proteins"/>
    <property type="match status" value="2"/>
</dbReference>
<gene>
    <name evidence="2" type="ORF">SCF082_LOCUS43311</name>
</gene>
<organism evidence="2 3">
    <name type="scientific">Durusdinium trenchii</name>
    <dbReference type="NCBI Taxonomy" id="1381693"/>
    <lineage>
        <taxon>Eukaryota</taxon>
        <taxon>Sar</taxon>
        <taxon>Alveolata</taxon>
        <taxon>Dinophyceae</taxon>
        <taxon>Suessiales</taxon>
        <taxon>Symbiodiniaceae</taxon>
        <taxon>Durusdinium</taxon>
    </lineage>
</organism>
<dbReference type="EMBL" id="CAXAMM010040240">
    <property type="protein sequence ID" value="CAK9091990.1"/>
    <property type="molecule type" value="Genomic_DNA"/>
</dbReference>
<dbReference type="CDD" id="cd04458">
    <property type="entry name" value="CSP_CDS"/>
    <property type="match status" value="2"/>
</dbReference>
<protein>
    <submittedName>
        <fullName evidence="2">EF-hand domain-containing protein</fullName>
    </submittedName>
</protein>
<comment type="caution">
    <text evidence="2">The sequence shown here is derived from an EMBL/GenBank/DDBJ whole genome shotgun (WGS) entry which is preliminary data.</text>
</comment>
<dbReference type="Gene3D" id="2.40.50.140">
    <property type="entry name" value="Nucleic acid-binding proteins"/>
    <property type="match status" value="2"/>
</dbReference>
<proteinExistence type="predicted"/>
<dbReference type="Proteomes" id="UP001642464">
    <property type="component" value="Unassembled WGS sequence"/>
</dbReference>
<dbReference type="PROSITE" id="PS51857">
    <property type="entry name" value="CSD_2"/>
    <property type="match status" value="1"/>
</dbReference>
<dbReference type="InterPro" id="IPR002059">
    <property type="entry name" value="CSP_DNA-bd"/>
</dbReference>